<dbReference type="NCBIfam" id="TIGR00357">
    <property type="entry name" value="peptide-methionine (R)-S-oxide reductase MsrB"/>
    <property type="match status" value="1"/>
</dbReference>
<dbReference type="GO" id="GO:0033743">
    <property type="term" value="F:peptide-methionine (R)-S-oxide reductase activity"/>
    <property type="evidence" value="ECO:0007669"/>
    <property type="project" value="UniProtKB-EC"/>
</dbReference>
<protein>
    <recommendedName>
        <fullName evidence="1">peptide-methionine (R)-S-oxide reductase</fullName>
        <ecNumber evidence="1">1.8.4.12</ecNumber>
    </recommendedName>
</protein>
<keyword evidence="2" id="KW-0560">Oxidoreductase</keyword>
<dbReference type="InterPro" id="IPR002579">
    <property type="entry name" value="Met_Sox_Rdtase_MsrB_dom"/>
</dbReference>
<dbReference type="Pfam" id="PF01641">
    <property type="entry name" value="SelR"/>
    <property type="match status" value="1"/>
</dbReference>
<evidence type="ECO:0000256" key="1">
    <source>
        <dbReference type="ARBA" id="ARBA00012499"/>
    </source>
</evidence>
<dbReference type="Proteomes" id="UP000001302">
    <property type="component" value="Chromosome"/>
</dbReference>
<dbReference type="AlphaFoldDB" id="E0TBW9"/>
<evidence type="ECO:0000313" key="5">
    <source>
        <dbReference type="EMBL" id="ADM08462.1"/>
    </source>
</evidence>
<dbReference type="HOGENOM" id="CLU_031040_8_2_5"/>
<dbReference type="GO" id="GO:0006979">
    <property type="term" value="P:response to oxidative stress"/>
    <property type="evidence" value="ECO:0007669"/>
    <property type="project" value="InterPro"/>
</dbReference>
<comment type="catalytic activity">
    <reaction evidence="3">
        <text>L-methionyl-[protein] + [thioredoxin]-disulfide + H2O = L-methionyl-(R)-S-oxide-[protein] + [thioredoxin]-dithiol</text>
        <dbReference type="Rhea" id="RHEA:24164"/>
        <dbReference type="Rhea" id="RHEA-COMP:10698"/>
        <dbReference type="Rhea" id="RHEA-COMP:10700"/>
        <dbReference type="Rhea" id="RHEA-COMP:12313"/>
        <dbReference type="Rhea" id="RHEA-COMP:12314"/>
        <dbReference type="ChEBI" id="CHEBI:15377"/>
        <dbReference type="ChEBI" id="CHEBI:16044"/>
        <dbReference type="ChEBI" id="CHEBI:29950"/>
        <dbReference type="ChEBI" id="CHEBI:45764"/>
        <dbReference type="ChEBI" id="CHEBI:50058"/>
        <dbReference type="EC" id="1.8.4.12"/>
    </reaction>
</comment>
<dbReference type="InterPro" id="IPR011057">
    <property type="entry name" value="Mss4-like_sf"/>
</dbReference>
<dbReference type="PROSITE" id="PS51790">
    <property type="entry name" value="MSRB"/>
    <property type="match status" value="1"/>
</dbReference>
<proteinExistence type="predicted"/>
<dbReference type="STRING" id="314260.PB2503_01917"/>
<feature type="domain" description="MsrB" evidence="4">
    <location>
        <begin position="55"/>
        <end position="176"/>
    </location>
</feature>
<dbReference type="eggNOG" id="COG0229">
    <property type="taxonomic scope" value="Bacteria"/>
</dbReference>
<evidence type="ECO:0000259" key="4">
    <source>
        <dbReference type="PROSITE" id="PS51790"/>
    </source>
</evidence>
<dbReference type="PANTHER" id="PTHR10173">
    <property type="entry name" value="METHIONINE SULFOXIDE REDUCTASE"/>
    <property type="match status" value="1"/>
</dbReference>
<dbReference type="GO" id="GO:0030091">
    <property type="term" value="P:protein repair"/>
    <property type="evidence" value="ECO:0007669"/>
    <property type="project" value="InterPro"/>
</dbReference>
<sequence length="179" mass="19422">MMIMNQLTRRSVLLGGSAALTVACTGRDSKAQEAAMSPSSPSEINDDTDWAELSEAAWKDRLTAEEFRVLRKEGTERAGTSPLNAEKREGTYVCAGCALPLFLSSHKFESGTGWPSFFDVIDGAVDTKTDFKLIVPRTEYHCSRCGGHQGHVFKDGPQPTGLRYCNNGVALDFVPAESA</sequence>
<dbReference type="RefSeq" id="WP_013299436.1">
    <property type="nucleotide sequence ID" value="NC_014414.1"/>
</dbReference>
<dbReference type="PANTHER" id="PTHR10173:SF57">
    <property type="entry name" value="PEPTIDE-METHIONINE (R)-S-OXIDE REDUCTASE"/>
    <property type="match status" value="1"/>
</dbReference>
<reference evidence="6" key="1">
    <citation type="submission" date="2010-08" db="EMBL/GenBank/DDBJ databases">
        <title>Genome sequence of Parvularcula bermudensis HTCC2503.</title>
        <authorList>
            <person name="Kang D.-M."/>
            <person name="Oh H.-M."/>
            <person name="Cho J.-C."/>
        </authorList>
    </citation>
    <scope>NUCLEOTIDE SEQUENCE [LARGE SCALE GENOMIC DNA]</scope>
    <source>
        <strain evidence="6">ATCC BAA-594 / HTCC2503 / KCTC 12087</strain>
    </source>
</reference>
<dbReference type="KEGG" id="pbr:PB2503_01917"/>
<evidence type="ECO:0000313" key="6">
    <source>
        <dbReference type="Proteomes" id="UP000001302"/>
    </source>
</evidence>
<gene>
    <name evidence="5" type="ordered locus">PB2503_01917</name>
</gene>
<evidence type="ECO:0000256" key="2">
    <source>
        <dbReference type="ARBA" id="ARBA00023002"/>
    </source>
</evidence>
<dbReference type="GO" id="GO:0005737">
    <property type="term" value="C:cytoplasm"/>
    <property type="evidence" value="ECO:0007669"/>
    <property type="project" value="TreeGrafter"/>
</dbReference>
<dbReference type="EC" id="1.8.4.12" evidence="1"/>
<keyword evidence="6" id="KW-1185">Reference proteome</keyword>
<dbReference type="SUPFAM" id="SSF51316">
    <property type="entry name" value="Mss4-like"/>
    <property type="match status" value="1"/>
</dbReference>
<dbReference type="EMBL" id="CP002156">
    <property type="protein sequence ID" value="ADM08462.1"/>
    <property type="molecule type" value="Genomic_DNA"/>
</dbReference>
<organism evidence="5 6">
    <name type="scientific">Parvularcula bermudensis (strain ATCC BAA-594 / HTCC2503 / KCTC 12087)</name>
    <dbReference type="NCBI Taxonomy" id="314260"/>
    <lineage>
        <taxon>Bacteria</taxon>
        <taxon>Pseudomonadati</taxon>
        <taxon>Pseudomonadota</taxon>
        <taxon>Alphaproteobacteria</taxon>
        <taxon>Parvularculales</taxon>
        <taxon>Parvularculaceae</taxon>
        <taxon>Parvularcula</taxon>
    </lineage>
</organism>
<accession>E0TBW9</accession>
<dbReference type="InterPro" id="IPR028427">
    <property type="entry name" value="Met_Sox_Rdtase_MsrB"/>
</dbReference>
<dbReference type="Gene3D" id="2.170.150.20">
    <property type="entry name" value="Peptide methionine sulfoxide reductase"/>
    <property type="match status" value="1"/>
</dbReference>
<evidence type="ECO:0000256" key="3">
    <source>
        <dbReference type="ARBA" id="ARBA00048488"/>
    </source>
</evidence>
<reference evidence="5 6" key="2">
    <citation type="journal article" date="2011" name="J. Bacteriol.">
        <title>Complete genome sequence of strain HTCC2503T of Parvularcula bermudensis, the type species of the order "Parvularculales" in the class Alphaproteobacteria.</title>
        <authorList>
            <person name="Oh H.M."/>
            <person name="Kang I."/>
            <person name="Vergin K.L."/>
            <person name="Kang D."/>
            <person name="Rhee K.H."/>
            <person name="Giovannoni S.J."/>
            <person name="Cho J.C."/>
        </authorList>
    </citation>
    <scope>NUCLEOTIDE SEQUENCE [LARGE SCALE GENOMIC DNA]</scope>
    <source>
        <strain evidence="6">ATCC BAA-594 / HTCC2503 / KCTC 12087</strain>
    </source>
</reference>
<name>E0TBW9_PARBH</name>